<dbReference type="GO" id="GO:0005886">
    <property type="term" value="C:plasma membrane"/>
    <property type="evidence" value="ECO:0007669"/>
    <property type="project" value="TreeGrafter"/>
</dbReference>
<feature type="transmembrane region" description="Helical" evidence="1">
    <location>
        <begin position="1006"/>
        <end position="1032"/>
    </location>
</feature>
<dbReference type="InterPro" id="IPR001036">
    <property type="entry name" value="Acrflvin-R"/>
</dbReference>
<dbReference type="PANTHER" id="PTHR32063">
    <property type="match status" value="1"/>
</dbReference>
<keyword evidence="1" id="KW-0812">Transmembrane</keyword>
<dbReference type="Gene3D" id="3.30.70.1440">
    <property type="entry name" value="Multidrug efflux transporter AcrB pore domain"/>
    <property type="match status" value="1"/>
</dbReference>
<dbReference type="SUPFAM" id="SSF82866">
    <property type="entry name" value="Multidrug efflux transporter AcrB transmembrane domain"/>
    <property type="match status" value="2"/>
</dbReference>
<feature type="transmembrane region" description="Helical" evidence="1">
    <location>
        <begin position="469"/>
        <end position="493"/>
    </location>
</feature>
<dbReference type="SUPFAM" id="SSF82693">
    <property type="entry name" value="Multidrug efflux transporter AcrB pore domain, PN1, PN2, PC1 and PC2 subdomains"/>
    <property type="match status" value="2"/>
</dbReference>
<dbReference type="Gene3D" id="1.20.1640.10">
    <property type="entry name" value="Multidrug efflux transporter AcrB transmembrane domain"/>
    <property type="match status" value="2"/>
</dbReference>
<feature type="transmembrane region" description="Helical" evidence="1">
    <location>
        <begin position="348"/>
        <end position="373"/>
    </location>
</feature>
<dbReference type="Pfam" id="PF00873">
    <property type="entry name" value="ACR_tran"/>
    <property type="match status" value="1"/>
</dbReference>
<evidence type="ECO:0000313" key="2">
    <source>
        <dbReference type="EMBL" id="GGA82562.1"/>
    </source>
</evidence>
<organism evidence="2 3">
    <name type="scientific">Neiella marina</name>
    <dbReference type="NCBI Taxonomy" id="508461"/>
    <lineage>
        <taxon>Bacteria</taxon>
        <taxon>Pseudomonadati</taxon>
        <taxon>Pseudomonadota</taxon>
        <taxon>Gammaproteobacteria</taxon>
        <taxon>Alteromonadales</taxon>
        <taxon>Echinimonadaceae</taxon>
        <taxon>Neiella</taxon>
    </lineage>
</organism>
<name>A0A8J2U6U0_9GAMM</name>
<sequence>MAEEHNKAASETRSTGIIAWFAYNPVAANLLMALLVIAGLMSLSTLRKQVFPDIEFNAVTVQVPYPGAAPLEVEEGINIKIEEAISEISGIKKVVSTASEGMGNVRVEVEDGFDVQEVLDEVKVNVDAIISFPENAEKPVVFRIKPTQEVMWLSINGELDEREMKRITNEVRDEVANLPQVTSAKVFGARNDEVAIEVSEADLQKFGITFDDVVSAVRRSSIDLPSGSIKSDAGNILLRTKGQAYSGEDFSNIVLLTRADGTRLYLRDVAIIADGFVEELNYSHFDRRFSLAVQVTAVGDQNVLKIAEAVKGYVADKQQLLPEGVFIAEWADASFYLQGRLDLMTRNMIFGGVLVFLVLALFLRLSLAFWVILGLPVCFLGTFMLMPTPPVDLSINMISLFGFILVLGIVVDDAIIIGESAWSEVERHGHTLENIIRGAKRVAMPATFGVLTTMAAFWPMLMVSGPFGVIWKTIGMVVILCLVFSLVESKLILPAHLRHMKVKKIDRNHGNPIYRVQAVFSEGMKSFVINRYQPALKKALEWRYATIASFLGLFILAIGLVGGGKVRWEFFPNIPSDFVMVSVDMVEGSSDRATIRALETLEESLYQMNDSIYQEQGYRVVQHSNTWMEGALAGRMVVELKKNETRDIDGFEVVKRWREQTPEIPGVRILDFKGSTNPGAGADLGFQLSGKDMTTLQAAAKELKEKLMSYAGVYNVQDSYSGGAQEITLAIKPEAEALGISLADLARQVRYGFYGAEAQRIQRGDEEVKVMIRYPRQERSSIGYLENMRVRTQSGEEVPFSKVAEITIQEGYSNITRINGVRAIDVTAAIDKATTESETVRKDIEDVFMKELQSRYPNVKYGLEGASLEEQKALVGLQQAFAVALVVIFGLIAIPLKSYSQPLIVMSVIPFGMIGAVVGHWLLGLSVSVLSLCGIVALAGVVVNDSLIMVDFVNRARQQGLRLYDAALNAGGQRFRAIVLTSLTTFFGLIPIVLERSLQAQIVIPMAVSLAFGILFATVITLFMVPCLYLILEDFKGLFRAKPTEYAEDVSSN</sequence>
<keyword evidence="1" id="KW-0472">Membrane</keyword>
<dbReference type="PANTHER" id="PTHR32063:SF33">
    <property type="entry name" value="RND SUPERFAMILY EFFLUX PUMP PERMEASE COMPONENT"/>
    <property type="match status" value="1"/>
</dbReference>
<dbReference type="EMBL" id="BMDX01000013">
    <property type="protein sequence ID" value="GGA82562.1"/>
    <property type="molecule type" value="Genomic_DNA"/>
</dbReference>
<feature type="transmembrane region" description="Helical" evidence="1">
    <location>
        <begin position="393"/>
        <end position="411"/>
    </location>
</feature>
<feature type="transmembrane region" description="Helical" evidence="1">
    <location>
        <begin position="929"/>
        <end position="954"/>
    </location>
</feature>
<gene>
    <name evidence="2" type="ORF">GCM10011369_25680</name>
</gene>
<feature type="transmembrane region" description="Helical" evidence="1">
    <location>
        <begin position="975"/>
        <end position="994"/>
    </location>
</feature>
<keyword evidence="3" id="KW-1185">Reference proteome</keyword>
<dbReference type="InterPro" id="IPR027463">
    <property type="entry name" value="AcrB_DN_DC_subdom"/>
</dbReference>
<evidence type="ECO:0000256" key="1">
    <source>
        <dbReference type="SAM" id="Phobius"/>
    </source>
</evidence>
<dbReference type="Gene3D" id="3.30.70.1430">
    <property type="entry name" value="Multidrug efflux transporter AcrB pore domain"/>
    <property type="match status" value="2"/>
</dbReference>
<feature type="transmembrane region" description="Helical" evidence="1">
    <location>
        <begin position="544"/>
        <end position="564"/>
    </location>
</feature>
<dbReference type="OrthoDB" id="5287122at2"/>
<proteinExistence type="predicted"/>
<dbReference type="Proteomes" id="UP000619743">
    <property type="component" value="Unassembled WGS sequence"/>
</dbReference>
<evidence type="ECO:0000313" key="3">
    <source>
        <dbReference type="Proteomes" id="UP000619743"/>
    </source>
</evidence>
<feature type="transmembrane region" description="Helical" evidence="1">
    <location>
        <begin position="20"/>
        <end position="41"/>
    </location>
</feature>
<dbReference type="PRINTS" id="PR00702">
    <property type="entry name" value="ACRIFLAVINRP"/>
</dbReference>
<dbReference type="AlphaFoldDB" id="A0A8J2U6U0"/>
<accession>A0A8J2U6U0</accession>
<dbReference type="SUPFAM" id="SSF82714">
    <property type="entry name" value="Multidrug efflux transporter AcrB TolC docking domain, DN and DC subdomains"/>
    <property type="match status" value="2"/>
</dbReference>
<dbReference type="GO" id="GO:0042910">
    <property type="term" value="F:xenobiotic transmembrane transporter activity"/>
    <property type="evidence" value="ECO:0007669"/>
    <property type="project" value="TreeGrafter"/>
</dbReference>
<comment type="caution">
    <text evidence="2">The sequence shown here is derived from an EMBL/GenBank/DDBJ whole genome shotgun (WGS) entry which is preliminary data.</text>
</comment>
<dbReference type="RefSeq" id="WP_087506141.1">
    <property type="nucleotide sequence ID" value="NZ_BMDX01000013.1"/>
</dbReference>
<feature type="transmembrane region" description="Helical" evidence="1">
    <location>
        <begin position="877"/>
        <end position="896"/>
    </location>
</feature>
<keyword evidence="1" id="KW-1133">Transmembrane helix</keyword>
<reference evidence="3" key="1">
    <citation type="journal article" date="2019" name="Int. J. Syst. Evol. Microbiol.">
        <title>The Global Catalogue of Microorganisms (GCM) 10K type strain sequencing project: providing services to taxonomists for standard genome sequencing and annotation.</title>
        <authorList>
            <consortium name="The Broad Institute Genomics Platform"/>
            <consortium name="The Broad Institute Genome Sequencing Center for Infectious Disease"/>
            <person name="Wu L."/>
            <person name="Ma J."/>
        </authorList>
    </citation>
    <scope>NUCLEOTIDE SEQUENCE [LARGE SCALE GENOMIC DNA]</scope>
    <source>
        <strain evidence="3">CGMCC 1.10130</strain>
    </source>
</reference>
<dbReference type="Gene3D" id="3.30.2090.10">
    <property type="entry name" value="Multidrug efflux transporter AcrB TolC docking domain, DN and DC subdomains"/>
    <property type="match status" value="2"/>
</dbReference>
<feature type="transmembrane region" description="Helical" evidence="1">
    <location>
        <begin position="442"/>
        <end position="463"/>
    </location>
</feature>
<dbReference type="Gene3D" id="3.30.70.1320">
    <property type="entry name" value="Multidrug efflux transporter AcrB pore domain like"/>
    <property type="match status" value="1"/>
</dbReference>
<feature type="transmembrane region" description="Helical" evidence="1">
    <location>
        <begin position="903"/>
        <end position="923"/>
    </location>
</feature>
<protein>
    <submittedName>
        <fullName evidence="2">Acriflavin resistance protein</fullName>
    </submittedName>
</protein>